<dbReference type="Pfam" id="PF01494">
    <property type="entry name" value="FAD_binding_3"/>
    <property type="match status" value="1"/>
</dbReference>
<comment type="cofactor">
    <cofactor evidence="1">
        <name>FAD</name>
        <dbReference type="ChEBI" id="CHEBI:57692"/>
    </cofactor>
</comment>
<proteinExistence type="predicted"/>
<dbReference type="EMBL" id="QZFU01000036">
    <property type="protein sequence ID" value="RJO71030.1"/>
    <property type="molecule type" value="Genomic_DNA"/>
</dbReference>
<dbReference type="AlphaFoldDB" id="A0A3A4KC17"/>
<dbReference type="PANTHER" id="PTHR43004">
    <property type="entry name" value="TRK SYSTEM POTASSIUM UPTAKE PROTEIN"/>
    <property type="match status" value="1"/>
</dbReference>
<dbReference type="GO" id="GO:0071949">
    <property type="term" value="F:FAD binding"/>
    <property type="evidence" value="ECO:0007669"/>
    <property type="project" value="InterPro"/>
</dbReference>
<evidence type="ECO:0000313" key="5">
    <source>
        <dbReference type="EMBL" id="RJO71030.1"/>
    </source>
</evidence>
<evidence type="ECO:0000256" key="2">
    <source>
        <dbReference type="ARBA" id="ARBA00022630"/>
    </source>
</evidence>
<dbReference type="InterPro" id="IPR050641">
    <property type="entry name" value="RIFMO-like"/>
</dbReference>
<protein>
    <submittedName>
        <fullName evidence="5">FAD-dependent oxidoreductase</fullName>
    </submittedName>
</protein>
<dbReference type="Gene3D" id="3.40.30.120">
    <property type="match status" value="1"/>
</dbReference>
<dbReference type="PANTHER" id="PTHR43004:SF19">
    <property type="entry name" value="BINDING MONOOXYGENASE, PUTATIVE (JCVI)-RELATED"/>
    <property type="match status" value="1"/>
</dbReference>
<dbReference type="Proteomes" id="UP000266677">
    <property type="component" value="Unassembled WGS sequence"/>
</dbReference>
<name>A0A3A4KC17_9NOCA</name>
<evidence type="ECO:0000259" key="4">
    <source>
        <dbReference type="Pfam" id="PF01494"/>
    </source>
</evidence>
<evidence type="ECO:0000256" key="1">
    <source>
        <dbReference type="ARBA" id="ARBA00001974"/>
    </source>
</evidence>
<sequence length="537" mass="57322">MVGERVLVVGAGLAGLASAAFLARRGVEVLLVERRSGTSLLPRAVGQNQRTMELLGFAGIADDVPGVRPSQTAFPVRVAATATGPTLREILPEAVDPRVDSLSPALIGTLGQEKLEPVLRAHAEKYGAELCFDTELVSFDQDSDGVTAVLRWGADTTTVRAAYLVAADGNRSGIRSALGIDRHGPGGLAHNVSIIFDADLREALAAHPFGLTVLHNDYAPGIFITLDHAIDRHLLSVGYDPAAGQSLESFTPERCVELIRLVTESPVLQPRIQLIQPWETAAAVADRFRDGRILLAGDAAKVTPPSGGLGGNTAIGDAYDLSWKLAAVLKTTAGPGLLDTYDAERRPIADRVITEALRLLSARTPALADPSVVAEASTTVTEDSSATDRRRLTELVLGFRYRSSAILAADPADSEDPYNPTGRPGFRAPHIRLRRDDETFSTVDLFGDTFALLTGPDGHLWTDAAAQAAERLRIMLPTHPIGDQLTDIDGDFLRRYGIGPSGATLIRPDGVIAWRSPETPEHPTDVLIEVLTAILAR</sequence>
<dbReference type="Gene3D" id="3.30.9.10">
    <property type="entry name" value="D-Amino Acid Oxidase, subunit A, domain 2"/>
    <property type="match status" value="1"/>
</dbReference>
<reference evidence="5 6" key="1">
    <citation type="submission" date="2018-09" db="EMBL/GenBank/DDBJ databases">
        <title>YIM PH21274 draft genome.</title>
        <authorList>
            <person name="Miao C."/>
        </authorList>
    </citation>
    <scope>NUCLEOTIDE SEQUENCE [LARGE SCALE GENOMIC DNA]</scope>
    <source>
        <strain evidence="5 6">YIM PH 21724</strain>
    </source>
</reference>
<dbReference type="PRINTS" id="PR00420">
    <property type="entry name" value="RNGMNOXGNASE"/>
</dbReference>
<dbReference type="InterPro" id="IPR036188">
    <property type="entry name" value="FAD/NAD-bd_sf"/>
</dbReference>
<dbReference type="OrthoDB" id="8670884at2"/>
<keyword evidence="6" id="KW-1185">Reference proteome</keyword>
<feature type="domain" description="FAD-binding" evidence="4">
    <location>
        <begin position="6"/>
        <end position="355"/>
    </location>
</feature>
<keyword evidence="3" id="KW-0274">FAD</keyword>
<accession>A0A3A4KC17</accession>
<comment type="caution">
    <text evidence="5">The sequence shown here is derived from an EMBL/GenBank/DDBJ whole genome shotgun (WGS) entry which is preliminary data.</text>
</comment>
<evidence type="ECO:0000256" key="3">
    <source>
        <dbReference type="ARBA" id="ARBA00022827"/>
    </source>
</evidence>
<dbReference type="Pfam" id="PF21274">
    <property type="entry name" value="Rng_hyd_C"/>
    <property type="match status" value="1"/>
</dbReference>
<keyword evidence="2" id="KW-0285">Flavoprotein</keyword>
<organism evidence="5 6">
    <name type="scientific">Nocardia panacis</name>
    <dbReference type="NCBI Taxonomy" id="2340916"/>
    <lineage>
        <taxon>Bacteria</taxon>
        <taxon>Bacillati</taxon>
        <taxon>Actinomycetota</taxon>
        <taxon>Actinomycetes</taxon>
        <taxon>Mycobacteriales</taxon>
        <taxon>Nocardiaceae</taxon>
        <taxon>Nocardia</taxon>
    </lineage>
</organism>
<evidence type="ECO:0000313" key="6">
    <source>
        <dbReference type="Proteomes" id="UP000266677"/>
    </source>
</evidence>
<dbReference type="InterPro" id="IPR002938">
    <property type="entry name" value="FAD-bd"/>
</dbReference>
<dbReference type="Gene3D" id="3.50.50.60">
    <property type="entry name" value="FAD/NAD(P)-binding domain"/>
    <property type="match status" value="1"/>
</dbReference>
<dbReference type="GO" id="GO:0016709">
    <property type="term" value="F:oxidoreductase activity, acting on paired donors, with incorporation or reduction of molecular oxygen, NAD(P)H as one donor, and incorporation of one atom of oxygen"/>
    <property type="evidence" value="ECO:0007669"/>
    <property type="project" value="UniProtKB-ARBA"/>
</dbReference>
<gene>
    <name evidence="5" type="ORF">D5S18_26825</name>
</gene>
<dbReference type="SUPFAM" id="SSF51905">
    <property type="entry name" value="FAD/NAD(P)-binding domain"/>
    <property type="match status" value="1"/>
</dbReference>